<keyword evidence="5" id="KW-0472">Membrane</keyword>
<dbReference type="PANTHER" id="PTHR43531">
    <property type="entry name" value="PROTEIN ICFG"/>
    <property type="match status" value="1"/>
</dbReference>
<dbReference type="CDD" id="cd11386">
    <property type="entry name" value="MCP_signal"/>
    <property type="match status" value="1"/>
</dbReference>
<reference evidence="9" key="1">
    <citation type="submission" date="2017-09" db="EMBL/GenBank/DDBJ databases">
        <authorList>
            <person name="Regsiter A."/>
            <person name="William W."/>
        </authorList>
    </citation>
    <scope>NUCLEOTIDE SEQUENCE [LARGE SCALE GENOMIC DNA]</scope>
    <source>
        <strain evidence="9">500-1</strain>
    </source>
</reference>
<evidence type="ECO:0000256" key="2">
    <source>
        <dbReference type="ARBA" id="ARBA00029447"/>
    </source>
</evidence>
<gene>
    <name evidence="8" type="ORF">DPRO_2257</name>
</gene>
<name>A0A2C8F9R7_9BACT</name>
<dbReference type="GO" id="GO:0006935">
    <property type="term" value="P:chemotaxis"/>
    <property type="evidence" value="ECO:0007669"/>
    <property type="project" value="UniProtKB-KW"/>
</dbReference>
<dbReference type="PROSITE" id="PS50111">
    <property type="entry name" value="CHEMOTAXIS_TRANSDUC_2"/>
    <property type="match status" value="1"/>
</dbReference>
<dbReference type="KEGG" id="pprf:DPRO_2257"/>
<dbReference type="AlphaFoldDB" id="A0A2C8F9R7"/>
<dbReference type="Gene3D" id="1.10.287.950">
    <property type="entry name" value="Methyl-accepting chemotaxis protein"/>
    <property type="match status" value="1"/>
</dbReference>
<keyword evidence="3" id="KW-0807">Transducer</keyword>
<evidence type="ECO:0000256" key="4">
    <source>
        <dbReference type="SAM" id="MobiDB-lite"/>
    </source>
</evidence>
<dbReference type="Pfam" id="PF00015">
    <property type="entry name" value="MCPsignal"/>
    <property type="match status" value="1"/>
</dbReference>
<dbReference type="PANTHER" id="PTHR43531:SF11">
    <property type="entry name" value="METHYL-ACCEPTING CHEMOTAXIS PROTEIN 3"/>
    <property type="match status" value="1"/>
</dbReference>
<dbReference type="GO" id="GO:0004888">
    <property type="term" value="F:transmembrane signaling receptor activity"/>
    <property type="evidence" value="ECO:0007669"/>
    <property type="project" value="InterPro"/>
</dbReference>
<evidence type="ECO:0000256" key="1">
    <source>
        <dbReference type="ARBA" id="ARBA00022500"/>
    </source>
</evidence>
<protein>
    <submittedName>
        <fullName evidence="8">Methyl-accepting chemotaxis protein</fullName>
    </submittedName>
</protein>
<dbReference type="GO" id="GO:0007165">
    <property type="term" value="P:signal transduction"/>
    <property type="evidence" value="ECO:0007669"/>
    <property type="project" value="UniProtKB-KW"/>
</dbReference>
<evidence type="ECO:0000313" key="9">
    <source>
        <dbReference type="Proteomes" id="UP000219215"/>
    </source>
</evidence>
<dbReference type="InterPro" id="IPR000727">
    <property type="entry name" value="T_SNARE_dom"/>
</dbReference>
<dbReference type="EMBL" id="LT907975">
    <property type="protein sequence ID" value="SOB59163.1"/>
    <property type="molecule type" value="Genomic_DNA"/>
</dbReference>
<organism evidence="8 9">
    <name type="scientific">Pseudodesulfovibrio profundus</name>
    <dbReference type="NCBI Taxonomy" id="57320"/>
    <lineage>
        <taxon>Bacteria</taxon>
        <taxon>Pseudomonadati</taxon>
        <taxon>Thermodesulfobacteriota</taxon>
        <taxon>Desulfovibrionia</taxon>
        <taxon>Desulfovibrionales</taxon>
        <taxon>Desulfovibrionaceae</taxon>
    </lineage>
</organism>
<dbReference type="RefSeq" id="WP_097012074.1">
    <property type="nucleotide sequence ID" value="NZ_LT907975.1"/>
</dbReference>
<dbReference type="InterPro" id="IPR004089">
    <property type="entry name" value="MCPsignal_dom"/>
</dbReference>
<dbReference type="PRINTS" id="PR00260">
    <property type="entry name" value="CHEMTRNSDUCR"/>
</dbReference>
<proteinExistence type="inferred from homology"/>
<dbReference type="InterPro" id="IPR051310">
    <property type="entry name" value="MCP_chemotaxis"/>
</dbReference>
<keyword evidence="9" id="KW-1185">Reference proteome</keyword>
<dbReference type="Proteomes" id="UP000219215">
    <property type="component" value="Chromosome DPRO"/>
</dbReference>
<evidence type="ECO:0000256" key="3">
    <source>
        <dbReference type="PROSITE-ProRule" id="PRU00284"/>
    </source>
</evidence>
<evidence type="ECO:0000259" key="6">
    <source>
        <dbReference type="PROSITE" id="PS50111"/>
    </source>
</evidence>
<feature type="region of interest" description="Disordered" evidence="4">
    <location>
        <begin position="715"/>
        <end position="743"/>
    </location>
</feature>
<accession>A0A2C8F9R7</accession>
<keyword evidence="5" id="KW-0812">Transmembrane</keyword>
<dbReference type="SUPFAM" id="SSF58104">
    <property type="entry name" value="Methyl-accepting chemotaxis protein (MCP) signaling domain"/>
    <property type="match status" value="1"/>
</dbReference>
<evidence type="ECO:0000259" key="7">
    <source>
        <dbReference type="PROSITE" id="PS50192"/>
    </source>
</evidence>
<feature type="domain" description="Methyl-accepting transducer" evidence="6">
    <location>
        <begin position="476"/>
        <end position="691"/>
    </location>
</feature>
<dbReference type="SMART" id="SM00283">
    <property type="entry name" value="MA"/>
    <property type="match status" value="1"/>
</dbReference>
<dbReference type="OrthoDB" id="9816383at2"/>
<keyword evidence="1" id="KW-0145">Chemotaxis</keyword>
<evidence type="ECO:0000256" key="5">
    <source>
        <dbReference type="SAM" id="Phobius"/>
    </source>
</evidence>
<dbReference type="Gene3D" id="3.30.450.20">
    <property type="entry name" value="PAS domain"/>
    <property type="match status" value="1"/>
</dbReference>
<comment type="similarity">
    <text evidence="2">Belongs to the methyl-accepting chemotaxis (MCP) protein family.</text>
</comment>
<evidence type="ECO:0000313" key="8">
    <source>
        <dbReference type="EMBL" id="SOB59163.1"/>
    </source>
</evidence>
<feature type="transmembrane region" description="Helical" evidence="5">
    <location>
        <begin position="392"/>
        <end position="414"/>
    </location>
</feature>
<dbReference type="InterPro" id="IPR004090">
    <property type="entry name" value="Chemotax_Me-accpt_rcpt"/>
</dbReference>
<dbReference type="GO" id="GO:0005886">
    <property type="term" value="C:plasma membrane"/>
    <property type="evidence" value="ECO:0007669"/>
    <property type="project" value="TreeGrafter"/>
</dbReference>
<sequence length="743" mass="81110">MGLKNKMICLFLAAGLIPTIIIAGLSAYQSTNALTRSAYGQLQSLRTVKKSAIERYFNTIESQLITFSESSMVAETMRRMAHSFPTFRAQNEIHDAELNTITSELKRYYTEQFSREFSKRNDGKSVNSDALFAQLSPDAIALQHQYIWKNEHPLGSKHLLNVADDYSDYSLLHERFHPIIKHYLEEFGFYDIFLVEPENGYVVYSVYKELDFATSLKNGPFANSGLARAFELANNTDDKHAVFMVDYKPYVPSYEAPAGFIASPIYKGDKKMGIAIFQMPIDRLNTIMRERAGLGETGETYLVGSDKLMRSDSYLDPENRSVNASFHNPTNGSVDTEAARLALSGESGEKITKDYNGQPVLSAYAPIDVLGHRWALLAEIDEAEVNAPINTLLMSIGVVSVILIIGVVSIAVIVSVRLLRQLGNEPEIINEIARKVATGDLNQRFEEGKKGTTGVYASMKEMTEQLQSVVSEVRESSENVASGSEQLASTSQALAQGATEQSASVDQVSSSVEEIASSIRMNAENAKKTEEMALLSAADTEKGGKAVQKTVIAMQNIAERISIIEEIARQTNLLALNAAIEAARAGEHGKGFAVVASEVRKLAEKSGTAAGEISQLSTESLAIAEEAGDLLARILPNINQTAELVQEISTACAEQDSGAEQISKAMLQLDSVVQQNASASEEVASTAEELSGQSEQLMQAMTYFSLSDSAIKSAQKRRASVIKSPPKAIGNSRDDADDEFERF</sequence>
<dbReference type="PROSITE" id="PS50192">
    <property type="entry name" value="T_SNARE"/>
    <property type="match status" value="1"/>
</dbReference>
<keyword evidence="5" id="KW-1133">Transmembrane helix</keyword>
<feature type="domain" description="T-SNARE coiled-coil homology" evidence="7">
    <location>
        <begin position="467"/>
        <end position="529"/>
    </location>
</feature>